<reference evidence="3 6" key="2">
    <citation type="submission" date="2019-07" db="EMBL/GenBank/DDBJ databases">
        <title>Whole genome shotgun sequence of Halolactibacillus miurensis NBRC 100873.</title>
        <authorList>
            <person name="Hosoyama A."/>
            <person name="Uohara A."/>
            <person name="Ohji S."/>
            <person name="Ichikawa N."/>
        </authorList>
    </citation>
    <scope>NUCLEOTIDE SEQUENCE [LARGE SCALE GENOMIC DNA]</scope>
    <source>
        <strain evidence="3 6">NBRC 100873</strain>
    </source>
</reference>
<dbReference type="OrthoDB" id="9763643at2"/>
<keyword evidence="1" id="KW-0378">Hydrolase</keyword>
<dbReference type="GO" id="GO:0009253">
    <property type="term" value="P:peptidoglycan catabolic process"/>
    <property type="evidence" value="ECO:0007669"/>
    <property type="project" value="InterPro"/>
</dbReference>
<proteinExistence type="predicted"/>
<evidence type="ECO:0000259" key="2">
    <source>
        <dbReference type="SMART" id="SM00646"/>
    </source>
</evidence>
<evidence type="ECO:0000313" key="6">
    <source>
        <dbReference type="Proteomes" id="UP000321773"/>
    </source>
</evidence>
<accession>A0A1I6T4K9</accession>
<feature type="domain" description="MurNAc-LAA" evidence="2">
    <location>
        <begin position="62"/>
        <end position="170"/>
    </location>
</feature>
<organism evidence="4 5">
    <name type="scientific">Halolactibacillus miurensis</name>
    <dbReference type="NCBI Taxonomy" id="306541"/>
    <lineage>
        <taxon>Bacteria</taxon>
        <taxon>Bacillati</taxon>
        <taxon>Bacillota</taxon>
        <taxon>Bacilli</taxon>
        <taxon>Bacillales</taxon>
        <taxon>Bacillaceae</taxon>
        <taxon>Halolactibacillus</taxon>
    </lineage>
</organism>
<evidence type="ECO:0000256" key="1">
    <source>
        <dbReference type="ARBA" id="ARBA00022801"/>
    </source>
</evidence>
<dbReference type="EMBL" id="BJWJ01000043">
    <property type="protein sequence ID" value="GEM05650.1"/>
    <property type="molecule type" value="Genomic_DNA"/>
</dbReference>
<keyword evidence="6" id="KW-1185">Reference proteome</keyword>
<name>A0A1I6T4K9_9BACI</name>
<dbReference type="PANTHER" id="PTHR30404:SF0">
    <property type="entry name" value="N-ACETYLMURAMOYL-L-ALANINE AMIDASE AMIC"/>
    <property type="match status" value="1"/>
</dbReference>
<protein>
    <submittedName>
        <fullName evidence="3 4">N-acetylmuramoyl-L-alanine amidase</fullName>
    </submittedName>
</protein>
<gene>
    <name evidence="3" type="primary">cwlC</name>
    <name evidence="3" type="ORF">HMI01_26380</name>
    <name evidence="4" type="ORF">SAMN05421668_11267</name>
</gene>
<dbReference type="GO" id="GO:0042834">
    <property type="term" value="F:peptidoglycan binding"/>
    <property type="evidence" value="ECO:0007669"/>
    <property type="project" value="InterPro"/>
</dbReference>
<dbReference type="STRING" id="306541.SAMN05421668_11267"/>
<dbReference type="EMBL" id="FPAI01000012">
    <property type="protein sequence ID" value="SFS84093.1"/>
    <property type="molecule type" value="Genomic_DNA"/>
</dbReference>
<evidence type="ECO:0000313" key="3">
    <source>
        <dbReference type="EMBL" id="GEM05650.1"/>
    </source>
</evidence>
<dbReference type="Proteomes" id="UP000199139">
    <property type="component" value="Unassembled WGS sequence"/>
</dbReference>
<dbReference type="Proteomes" id="UP000321773">
    <property type="component" value="Unassembled WGS sequence"/>
</dbReference>
<dbReference type="InterPro" id="IPR002508">
    <property type="entry name" value="MurNAc-LAA_cat"/>
</dbReference>
<reference evidence="4 5" key="1">
    <citation type="submission" date="2016-10" db="EMBL/GenBank/DDBJ databases">
        <authorList>
            <person name="de Groot N.N."/>
        </authorList>
    </citation>
    <scope>NUCLEOTIDE SEQUENCE [LARGE SCALE GENOMIC DNA]</scope>
    <source>
        <strain evidence="4 5">DSM 17074</strain>
    </source>
</reference>
<dbReference type="PANTHER" id="PTHR30404">
    <property type="entry name" value="N-ACETYLMURAMOYL-L-ALANINE AMIDASE"/>
    <property type="match status" value="1"/>
</dbReference>
<evidence type="ECO:0000313" key="4">
    <source>
        <dbReference type="EMBL" id="SFS84093.1"/>
    </source>
</evidence>
<dbReference type="InterPro" id="IPR007730">
    <property type="entry name" value="SPOR-like_dom"/>
</dbReference>
<dbReference type="GO" id="GO:0030288">
    <property type="term" value="C:outer membrane-bounded periplasmic space"/>
    <property type="evidence" value="ECO:0007669"/>
    <property type="project" value="TreeGrafter"/>
</dbReference>
<dbReference type="Pfam" id="PF05036">
    <property type="entry name" value="SPOR"/>
    <property type="match status" value="1"/>
</dbReference>
<dbReference type="SMART" id="SM00646">
    <property type="entry name" value="Ami_3"/>
    <property type="match status" value="1"/>
</dbReference>
<dbReference type="Gene3D" id="3.40.630.40">
    <property type="entry name" value="Zn-dependent exopeptidases"/>
    <property type="match status" value="1"/>
</dbReference>
<sequence>MRIFLDPGHGGRDPGACHKQLKEKDLTLAIALRIRDQLTQHKDIMIKLSRHVDETCSLSDRVLLAERFKADFYLSIHINAGGGTGFESYRYLNTSKKTGDYHQFIHQTICQSLDVTDRGMKKGDFYVLRKTSMPAVLTESLFIDHPLDYVALFKSSMVEKIVAAHVKAIISVKNTLLKPNSIVCGSFKNIILANKRQAELSQHGFDVDIIKANVNGAPFYRVIVYDDGVTPNVEARLNALGYNSFKTS</sequence>
<dbReference type="CDD" id="cd02696">
    <property type="entry name" value="MurNAc-LAA"/>
    <property type="match status" value="1"/>
</dbReference>
<dbReference type="InterPro" id="IPR050695">
    <property type="entry name" value="N-acetylmuramoyl_amidase_3"/>
</dbReference>
<dbReference type="GO" id="GO:0008745">
    <property type="term" value="F:N-acetylmuramoyl-L-alanine amidase activity"/>
    <property type="evidence" value="ECO:0007669"/>
    <property type="project" value="InterPro"/>
</dbReference>
<dbReference type="AlphaFoldDB" id="A0A1I6T4K9"/>
<evidence type="ECO:0000313" key="5">
    <source>
        <dbReference type="Proteomes" id="UP000199139"/>
    </source>
</evidence>
<dbReference type="Pfam" id="PF01520">
    <property type="entry name" value="Amidase_3"/>
    <property type="match status" value="1"/>
</dbReference>
<dbReference type="SUPFAM" id="SSF53187">
    <property type="entry name" value="Zn-dependent exopeptidases"/>
    <property type="match status" value="1"/>
</dbReference>
<dbReference type="RefSeq" id="WP_089854402.1">
    <property type="nucleotide sequence ID" value="NZ_BJWJ01000043.1"/>
</dbReference>